<name>A0AAD7C676_MYCRO</name>
<keyword evidence="2" id="KW-1185">Reference proteome</keyword>
<sequence length="214" mass="23777">MSKTERNRDVATSTNLFNSNDHSLSDAWGYWARNWRTLTQNVNIAARCSSSAASKSTEGLVSVLPAKQPRFTGLTDGVGRRVRGLAGGDMGGLFKPLIYLPHIFCLYTPQPPPIGTMCRIWRGIALPQPDLRKNLALWIRDEREVNTMRRATYRGTLKPLSRWHVMADGVVDWLAVGSEFGGMLLGDGELALKLLAALVGRRPFRGTYRGFGRC</sequence>
<comment type="caution">
    <text evidence="1">The sequence shown here is derived from an EMBL/GenBank/DDBJ whole genome shotgun (WGS) entry which is preliminary data.</text>
</comment>
<protein>
    <submittedName>
        <fullName evidence="1">Uncharacterized protein</fullName>
    </submittedName>
</protein>
<accession>A0AAD7C676</accession>
<dbReference type="EMBL" id="JARKIE010000436">
    <property type="protein sequence ID" value="KAJ7640117.1"/>
    <property type="molecule type" value="Genomic_DNA"/>
</dbReference>
<reference evidence="1" key="1">
    <citation type="submission" date="2023-03" db="EMBL/GenBank/DDBJ databases">
        <title>Massive genome expansion in bonnet fungi (Mycena s.s.) driven by repeated elements and novel gene families across ecological guilds.</title>
        <authorList>
            <consortium name="Lawrence Berkeley National Laboratory"/>
            <person name="Harder C.B."/>
            <person name="Miyauchi S."/>
            <person name="Viragh M."/>
            <person name="Kuo A."/>
            <person name="Thoen E."/>
            <person name="Andreopoulos B."/>
            <person name="Lu D."/>
            <person name="Skrede I."/>
            <person name="Drula E."/>
            <person name="Henrissat B."/>
            <person name="Morin E."/>
            <person name="Kohler A."/>
            <person name="Barry K."/>
            <person name="LaButti K."/>
            <person name="Morin E."/>
            <person name="Salamov A."/>
            <person name="Lipzen A."/>
            <person name="Mereny Z."/>
            <person name="Hegedus B."/>
            <person name="Baldrian P."/>
            <person name="Stursova M."/>
            <person name="Weitz H."/>
            <person name="Taylor A."/>
            <person name="Grigoriev I.V."/>
            <person name="Nagy L.G."/>
            <person name="Martin F."/>
            <person name="Kauserud H."/>
        </authorList>
    </citation>
    <scope>NUCLEOTIDE SEQUENCE</scope>
    <source>
        <strain evidence="1">CBHHK067</strain>
    </source>
</reference>
<proteinExistence type="predicted"/>
<organism evidence="1 2">
    <name type="scientific">Mycena rosella</name>
    <name type="common">Pink bonnet</name>
    <name type="synonym">Agaricus rosellus</name>
    <dbReference type="NCBI Taxonomy" id="1033263"/>
    <lineage>
        <taxon>Eukaryota</taxon>
        <taxon>Fungi</taxon>
        <taxon>Dikarya</taxon>
        <taxon>Basidiomycota</taxon>
        <taxon>Agaricomycotina</taxon>
        <taxon>Agaricomycetes</taxon>
        <taxon>Agaricomycetidae</taxon>
        <taxon>Agaricales</taxon>
        <taxon>Marasmiineae</taxon>
        <taxon>Mycenaceae</taxon>
        <taxon>Mycena</taxon>
    </lineage>
</organism>
<dbReference type="AlphaFoldDB" id="A0AAD7C676"/>
<dbReference type="Proteomes" id="UP001221757">
    <property type="component" value="Unassembled WGS sequence"/>
</dbReference>
<evidence type="ECO:0000313" key="2">
    <source>
        <dbReference type="Proteomes" id="UP001221757"/>
    </source>
</evidence>
<gene>
    <name evidence="1" type="ORF">B0H17DRAFT_478482</name>
</gene>
<evidence type="ECO:0000313" key="1">
    <source>
        <dbReference type="EMBL" id="KAJ7640117.1"/>
    </source>
</evidence>